<evidence type="ECO:0000313" key="2">
    <source>
        <dbReference type="EMBL" id="QIZ08947.1"/>
    </source>
</evidence>
<dbReference type="Proteomes" id="UP000501868">
    <property type="component" value="Chromosome"/>
</dbReference>
<dbReference type="PANTHER" id="PTHR43433:SF5">
    <property type="entry name" value="AB HYDROLASE-1 DOMAIN-CONTAINING PROTEIN"/>
    <property type="match status" value="1"/>
</dbReference>
<sequence length="262" mass="29619">MPILEVDESSLYYSVKGKGIPIIFIHPPVLTSTNFIYQEEELSSYFQVITFDIRGHGRSPFSIKPVTYPLIVEDIKKLMNHLDIKQAFLCGYSAGASILLEFLLSTSTGRILGGIIISGMSEVSDWRLKNRILLAKNLVKIGALPALAWSISKSNSDTEELFEKMLLEAKKGDARNILQYYDYSLDYNSSNQLEKINIPISLIYGEKDKPFFGYAQQLHSKLPQNEITFVEGIKHQVPTKAASELNKVIYQFIEKQSSKRGE</sequence>
<dbReference type="Pfam" id="PF00561">
    <property type="entry name" value="Abhydrolase_1"/>
    <property type="match status" value="1"/>
</dbReference>
<protein>
    <submittedName>
        <fullName evidence="2">Alpha/beta hydrolase</fullName>
    </submittedName>
</protein>
<dbReference type="EMBL" id="CP051128">
    <property type="protein sequence ID" value="QIZ08947.1"/>
    <property type="molecule type" value="Genomic_DNA"/>
</dbReference>
<organism evidence="2 3">
    <name type="scientific">Priestia megaterium</name>
    <name type="common">Bacillus megaterium</name>
    <dbReference type="NCBI Taxonomy" id="1404"/>
    <lineage>
        <taxon>Bacteria</taxon>
        <taxon>Bacillati</taxon>
        <taxon>Bacillota</taxon>
        <taxon>Bacilli</taxon>
        <taxon>Bacillales</taxon>
        <taxon>Bacillaceae</taxon>
        <taxon>Priestia</taxon>
    </lineage>
</organism>
<dbReference type="Gene3D" id="3.40.50.1820">
    <property type="entry name" value="alpha/beta hydrolase"/>
    <property type="match status" value="1"/>
</dbReference>
<evidence type="ECO:0000259" key="1">
    <source>
        <dbReference type="Pfam" id="PF00561"/>
    </source>
</evidence>
<dbReference type="SUPFAM" id="SSF53474">
    <property type="entry name" value="alpha/beta-Hydrolases"/>
    <property type="match status" value="1"/>
</dbReference>
<dbReference type="AlphaFoldDB" id="A0A6H1P6B5"/>
<name>A0A6H1P6B5_PRIMG</name>
<feature type="domain" description="AB hydrolase-1" evidence="1">
    <location>
        <begin position="21"/>
        <end position="135"/>
    </location>
</feature>
<accession>A0A6H1P6B5</accession>
<evidence type="ECO:0000313" key="3">
    <source>
        <dbReference type="Proteomes" id="UP000501868"/>
    </source>
</evidence>
<keyword evidence="2" id="KW-0378">Hydrolase</keyword>
<dbReference type="PANTHER" id="PTHR43433">
    <property type="entry name" value="HYDROLASE, ALPHA/BETA FOLD FAMILY PROTEIN"/>
    <property type="match status" value="1"/>
</dbReference>
<reference evidence="2 3" key="2">
    <citation type="submission" date="2020-04" db="EMBL/GenBank/DDBJ databases">
        <authorList>
            <person name="Fomenkov A."/>
            <person name="Anton B.P."/>
            <person name="Roberts R.J."/>
        </authorList>
    </citation>
    <scope>NUCLEOTIDE SEQUENCE [LARGE SCALE GENOMIC DNA]</scope>
    <source>
        <strain evidence="2 3">S2</strain>
    </source>
</reference>
<dbReference type="GO" id="GO:0016787">
    <property type="term" value="F:hydrolase activity"/>
    <property type="evidence" value="ECO:0007669"/>
    <property type="project" value="UniProtKB-KW"/>
</dbReference>
<dbReference type="InterPro" id="IPR000073">
    <property type="entry name" value="AB_hydrolase_1"/>
</dbReference>
<reference evidence="2 3" key="1">
    <citation type="submission" date="2020-04" db="EMBL/GenBank/DDBJ databases">
        <title>Genome-Wide Identification of 5-Methylcytosine Sites in Bacterial Genomes By High-Throughput Sequencing of MspJI Restriction Fragments.</title>
        <authorList>
            <person name="Wu V."/>
        </authorList>
    </citation>
    <scope>NUCLEOTIDE SEQUENCE [LARGE SCALE GENOMIC DNA]</scope>
    <source>
        <strain evidence="2 3">S2</strain>
    </source>
</reference>
<gene>
    <name evidence="2" type="ORF">HFZ78_21425</name>
</gene>
<proteinExistence type="predicted"/>
<dbReference type="InterPro" id="IPR029058">
    <property type="entry name" value="AB_hydrolase_fold"/>
</dbReference>
<dbReference type="InterPro" id="IPR050471">
    <property type="entry name" value="AB_hydrolase"/>
</dbReference>